<dbReference type="CDD" id="cd11284">
    <property type="entry name" value="ADF_Twf-C_like"/>
    <property type="match status" value="1"/>
</dbReference>
<dbReference type="GO" id="GO:0005884">
    <property type="term" value="C:actin filament"/>
    <property type="evidence" value="ECO:0007669"/>
    <property type="project" value="TreeGrafter"/>
</dbReference>
<evidence type="ECO:0000256" key="7">
    <source>
        <dbReference type="ARBA" id="ARBA00038532"/>
    </source>
</evidence>
<dbReference type="SMART" id="SM00102">
    <property type="entry name" value="ADF"/>
    <property type="match status" value="2"/>
</dbReference>
<protein>
    <submittedName>
        <fullName evidence="9">Actin depolymerizing protein</fullName>
    </submittedName>
</protein>
<feature type="domain" description="ADF-H" evidence="8">
    <location>
        <begin position="3"/>
        <end position="139"/>
    </location>
</feature>
<evidence type="ECO:0000256" key="6">
    <source>
        <dbReference type="ARBA" id="ARBA00023212"/>
    </source>
</evidence>
<dbReference type="PROSITE" id="PS51263">
    <property type="entry name" value="ADF_H"/>
    <property type="match status" value="2"/>
</dbReference>
<evidence type="ECO:0000256" key="2">
    <source>
        <dbReference type="ARBA" id="ARBA00009557"/>
    </source>
</evidence>
<dbReference type="GO" id="GO:0005737">
    <property type="term" value="C:cytoplasm"/>
    <property type="evidence" value="ECO:0007669"/>
    <property type="project" value="TreeGrafter"/>
</dbReference>
<evidence type="ECO:0000256" key="3">
    <source>
        <dbReference type="ARBA" id="ARBA00022490"/>
    </source>
</evidence>
<dbReference type="OrthoDB" id="10006997at2759"/>
<dbReference type="InterPro" id="IPR002108">
    <property type="entry name" value="ADF-H"/>
</dbReference>
<dbReference type="GO" id="GO:0051015">
    <property type="term" value="F:actin filament binding"/>
    <property type="evidence" value="ECO:0007669"/>
    <property type="project" value="TreeGrafter"/>
</dbReference>
<comment type="subcellular location">
    <subcellularLocation>
        <location evidence="1">Cytoplasm</location>
        <location evidence="1">Cytoskeleton</location>
    </subcellularLocation>
</comment>
<dbReference type="GO" id="GO:0003785">
    <property type="term" value="F:actin monomer binding"/>
    <property type="evidence" value="ECO:0007669"/>
    <property type="project" value="TreeGrafter"/>
</dbReference>
<evidence type="ECO:0000256" key="1">
    <source>
        <dbReference type="ARBA" id="ARBA00004245"/>
    </source>
</evidence>
<feature type="domain" description="ADF-H" evidence="8">
    <location>
        <begin position="178"/>
        <end position="312"/>
    </location>
</feature>
<dbReference type="GO" id="GO:0051016">
    <property type="term" value="P:barbed-end actin filament capping"/>
    <property type="evidence" value="ECO:0007669"/>
    <property type="project" value="TreeGrafter"/>
</dbReference>
<name>A0A6A5K6V1_9PLEO</name>
<proteinExistence type="inferred from homology"/>
<keyword evidence="5" id="KW-0009">Actin-binding</keyword>
<keyword evidence="6" id="KW-0206">Cytoskeleton</keyword>
<dbReference type="InterPro" id="IPR028458">
    <property type="entry name" value="Twinfilin"/>
</dbReference>
<evidence type="ECO:0000256" key="5">
    <source>
        <dbReference type="ARBA" id="ARBA00023203"/>
    </source>
</evidence>
<dbReference type="InterPro" id="IPR029006">
    <property type="entry name" value="ADF-H/Gelsolin-like_dom_sf"/>
</dbReference>
<dbReference type="PANTHER" id="PTHR13759:SF1">
    <property type="entry name" value="TWINFILIN"/>
    <property type="match status" value="1"/>
</dbReference>
<dbReference type="AlphaFoldDB" id="A0A6A5K6V1"/>
<dbReference type="CDD" id="cd11285">
    <property type="entry name" value="ADF_Twf-N_like"/>
    <property type="match status" value="1"/>
</dbReference>
<keyword evidence="10" id="KW-1185">Reference proteome</keyword>
<dbReference type="FunFam" id="3.40.20.10:FF:000042">
    <property type="entry name" value="Actin depolymerizing protein"/>
    <property type="match status" value="1"/>
</dbReference>
<evidence type="ECO:0000259" key="8">
    <source>
        <dbReference type="PROSITE" id="PS51263"/>
    </source>
</evidence>
<organism evidence="9 10">
    <name type="scientific">Decorospora gaudefroyi</name>
    <dbReference type="NCBI Taxonomy" id="184978"/>
    <lineage>
        <taxon>Eukaryota</taxon>
        <taxon>Fungi</taxon>
        <taxon>Dikarya</taxon>
        <taxon>Ascomycota</taxon>
        <taxon>Pezizomycotina</taxon>
        <taxon>Dothideomycetes</taxon>
        <taxon>Pleosporomycetidae</taxon>
        <taxon>Pleosporales</taxon>
        <taxon>Pleosporineae</taxon>
        <taxon>Pleosporaceae</taxon>
        <taxon>Decorospora</taxon>
    </lineage>
</organism>
<dbReference type="Gene3D" id="3.40.20.10">
    <property type="entry name" value="Severin"/>
    <property type="match status" value="2"/>
</dbReference>
<dbReference type="GO" id="GO:0030042">
    <property type="term" value="P:actin filament depolymerization"/>
    <property type="evidence" value="ECO:0007669"/>
    <property type="project" value="TreeGrafter"/>
</dbReference>
<sequence>MQSGISASQELQSALGTLLTSTTQRGLLATIENETIIPSGTIPSTASTFLSDLSNLTPHIPPNAALYILLRRADTLSTADKSLVAITYVPNTAPVRQKMLFASTRLTLVRELGGDHFSESIFTTEAAELTSTGWEKHIAHSAGADPLTAEEQSLLDIKTAEAMESRGTRGQGLAQGGRIAVRADEGIVGALRRLGEGSADGKNNLVQLRMEGATETLQLVSESVATPSGIASAVDATEPRYVFYRHDDADASIVFISTCPSGAKIRERMLYAASRGNVLGLAQTEGGLKVVKKLEATNPDEVTEQLVLDEFRVVEEEKKEGSKGFAKPKRPGRR</sequence>
<evidence type="ECO:0000313" key="9">
    <source>
        <dbReference type="EMBL" id="KAF1833495.1"/>
    </source>
</evidence>
<accession>A0A6A5K6V1</accession>
<dbReference type="SUPFAM" id="SSF55753">
    <property type="entry name" value="Actin depolymerizing proteins"/>
    <property type="match status" value="2"/>
</dbReference>
<keyword evidence="4" id="KW-0677">Repeat</keyword>
<comment type="subunit">
    <text evidence="7">Interacts with G-actin; ADP-actin form.</text>
</comment>
<evidence type="ECO:0000256" key="4">
    <source>
        <dbReference type="ARBA" id="ARBA00022737"/>
    </source>
</evidence>
<dbReference type="Pfam" id="PF00241">
    <property type="entry name" value="Cofilin_ADF"/>
    <property type="match status" value="2"/>
</dbReference>
<gene>
    <name evidence="9" type="ORF">BDW02DRAFT_589597</name>
</gene>
<keyword evidence="3" id="KW-0963">Cytoplasm</keyword>
<reference evidence="9" key="1">
    <citation type="submission" date="2020-01" db="EMBL/GenBank/DDBJ databases">
        <authorList>
            <consortium name="DOE Joint Genome Institute"/>
            <person name="Haridas S."/>
            <person name="Albert R."/>
            <person name="Binder M."/>
            <person name="Bloem J."/>
            <person name="Labutti K."/>
            <person name="Salamov A."/>
            <person name="Andreopoulos B."/>
            <person name="Baker S.E."/>
            <person name="Barry K."/>
            <person name="Bills G."/>
            <person name="Bluhm B.H."/>
            <person name="Cannon C."/>
            <person name="Castanera R."/>
            <person name="Culley D.E."/>
            <person name="Daum C."/>
            <person name="Ezra D."/>
            <person name="Gonzalez J.B."/>
            <person name="Henrissat B."/>
            <person name="Kuo A."/>
            <person name="Liang C."/>
            <person name="Lipzen A."/>
            <person name="Lutzoni F."/>
            <person name="Magnuson J."/>
            <person name="Mondo S."/>
            <person name="Nolan M."/>
            <person name="Ohm R."/>
            <person name="Pangilinan J."/>
            <person name="Park H.-J."/>
            <person name="Ramirez L."/>
            <person name="Alfaro M."/>
            <person name="Sun H."/>
            <person name="Tritt A."/>
            <person name="Yoshinaga Y."/>
            <person name="Zwiers L.-H."/>
            <person name="Turgeon B.G."/>
            <person name="Goodwin S.B."/>
            <person name="Spatafora J.W."/>
            <person name="Crous P.W."/>
            <person name="Grigoriev I.V."/>
        </authorList>
    </citation>
    <scope>NUCLEOTIDE SEQUENCE</scope>
    <source>
        <strain evidence="9">P77</strain>
    </source>
</reference>
<evidence type="ECO:0000313" key="10">
    <source>
        <dbReference type="Proteomes" id="UP000800040"/>
    </source>
</evidence>
<comment type="similarity">
    <text evidence="2">Belongs to the actin-binding proteins ADF family. Twinfilin subfamily.</text>
</comment>
<dbReference type="PANTHER" id="PTHR13759">
    <property type="entry name" value="TWINFILIN"/>
    <property type="match status" value="1"/>
</dbReference>
<dbReference type="Proteomes" id="UP000800040">
    <property type="component" value="Unassembled WGS sequence"/>
</dbReference>
<dbReference type="EMBL" id="ML975317">
    <property type="protein sequence ID" value="KAF1833495.1"/>
    <property type="molecule type" value="Genomic_DNA"/>
</dbReference>